<dbReference type="EMBL" id="JAQQWE010000006">
    <property type="protein sequence ID" value="KAK7949323.1"/>
    <property type="molecule type" value="Genomic_DNA"/>
</dbReference>
<name>A0ABR1Q9V9_9PEZI</name>
<reference evidence="1 2" key="1">
    <citation type="submission" date="2023-01" db="EMBL/GenBank/DDBJ databases">
        <title>Analysis of 21 Apiospora genomes using comparative genomics revels a genus with tremendous synthesis potential of carbohydrate active enzymes and secondary metabolites.</title>
        <authorList>
            <person name="Sorensen T."/>
        </authorList>
    </citation>
    <scope>NUCLEOTIDE SEQUENCE [LARGE SCALE GENOMIC DNA]</scope>
    <source>
        <strain evidence="1 2">CBS 24483</strain>
    </source>
</reference>
<dbReference type="RefSeq" id="XP_066698829.1">
    <property type="nucleotide sequence ID" value="XM_066846431.1"/>
</dbReference>
<evidence type="ECO:0000313" key="1">
    <source>
        <dbReference type="EMBL" id="KAK7949323.1"/>
    </source>
</evidence>
<dbReference type="Proteomes" id="UP001391051">
    <property type="component" value="Unassembled WGS sequence"/>
</dbReference>
<dbReference type="SUPFAM" id="SSF48403">
    <property type="entry name" value="Ankyrin repeat"/>
    <property type="match status" value="1"/>
</dbReference>
<accession>A0ABR1Q9V9</accession>
<dbReference type="Gene3D" id="1.25.40.20">
    <property type="entry name" value="Ankyrin repeat-containing domain"/>
    <property type="match status" value="1"/>
</dbReference>
<sequence length="630" mass="71746">MAGKAGLSVLKLKKLWDEVRNVPQTIADLMMQIECLDPAIWDAETHFAENELCPLLWDPTAARKSTQCCRIALQKLSDLVGDLSMHIDSARRVKRKLSCLKVVLKKDELRTLEKRLETAVRMLQSAQNGYMITLLKLQPDIIVAKAVAQLTPSQNPMSVTILPHSDEPEVTQKDYSTIGTFGTQRRSALLRNKSSTSKSWIVRLQAPAWLLDARKAWEICAQRSFGGWNINLRIYTMRPGSTLVFKAALEGDVGTLQKMFDIGEASPFDTDEHGFTLAHYSVAFTAMDTLQLLADMGISLNEPSHNGMPVLSLIGYTHRVKLLDHEKYPQFMSILDHGGYLQKKDLTSSSDDCECPLTGHWDLFQKLQPLCCPNHRQTSTGSRITRLWNLRVPDVRVIKSIIGPRWAKEAGLICNLFDQSGNSENPLIHIMARLIGDHIFCRMHSAVTSRLGGCSEFAAEVIRNTSNIHVRRVIHIRLNVFQDSYVPIGWSSPLVRLVFQLLFWNRPIRRPRVERLTRSGLLQWLGIVKDAGVDLSPYGRKENEILLNDGIARNMCCWHTSEHTLRGSSTYYPGWETVNYQLRWYLYGFRTGSEPEDWEILWNEPTDDFLEDFWALVEDRSLDIPGSWVE</sequence>
<dbReference type="InterPro" id="IPR036770">
    <property type="entry name" value="Ankyrin_rpt-contain_sf"/>
</dbReference>
<keyword evidence="2" id="KW-1185">Reference proteome</keyword>
<dbReference type="GeneID" id="92079493"/>
<protein>
    <submittedName>
        <fullName evidence="1">Uncharacterized protein</fullName>
    </submittedName>
</protein>
<proteinExistence type="predicted"/>
<evidence type="ECO:0000313" key="2">
    <source>
        <dbReference type="Proteomes" id="UP001391051"/>
    </source>
</evidence>
<comment type="caution">
    <text evidence="1">The sequence shown here is derived from an EMBL/GenBank/DDBJ whole genome shotgun (WGS) entry which is preliminary data.</text>
</comment>
<gene>
    <name evidence="1" type="ORF">PG986_010209</name>
</gene>
<organism evidence="1 2">
    <name type="scientific">Apiospora aurea</name>
    <dbReference type="NCBI Taxonomy" id="335848"/>
    <lineage>
        <taxon>Eukaryota</taxon>
        <taxon>Fungi</taxon>
        <taxon>Dikarya</taxon>
        <taxon>Ascomycota</taxon>
        <taxon>Pezizomycotina</taxon>
        <taxon>Sordariomycetes</taxon>
        <taxon>Xylariomycetidae</taxon>
        <taxon>Amphisphaeriales</taxon>
        <taxon>Apiosporaceae</taxon>
        <taxon>Apiospora</taxon>
    </lineage>
</organism>